<sequence>FEYLVLKKLAQIANELKDLSLEVRELKSGGTVAYSDLRITGIPHFPLKSTEELNMFNAKCEQSEEILLQVITSCRRIGGNDLKNSTERVLCMLMTKSLATEYNWIGKRFTNRPRKIAITSTLIPKIVKQAVMKDGDLEFTEH</sequence>
<keyword evidence="3" id="KW-1185">Reference proteome</keyword>
<dbReference type="Pfam" id="PF16064">
    <property type="entry name" value="DUF4806"/>
    <property type="match status" value="1"/>
</dbReference>
<gene>
    <name evidence="2" type="ORF">AFUS01_LOCUS33368</name>
</gene>
<evidence type="ECO:0000313" key="2">
    <source>
        <dbReference type="EMBL" id="CAG7823133.1"/>
    </source>
</evidence>
<accession>A0A8J2KYC4</accession>
<feature type="non-terminal residue" evidence="2">
    <location>
        <position position="142"/>
    </location>
</feature>
<protein>
    <recommendedName>
        <fullName evidence="1">DUF4806 domain-containing protein</fullName>
    </recommendedName>
</protein>
<name>A0A8J2KYC4_9HEXA</name>
<dbReference type="Proteomes" id="UP000708208">
    <property type="component" value="Unassembled WGS sequence"/>
</dbReference>
<dbReference type="EMBL" id="CAJVCH010528498">
    <property type="protein sequence ID" value="CAG7823133.1"/>
    <property type="molecule type" value="Genomic_DNA"/>
</dbReference>
<feature type="domain" description="DUF4806" evidence="1">
    <location>
        <begin position="45"/>
        <end position="119"/>
    </location>
</feature>
<dbReference type="OrthoDB" id="6776294at2759"/>
<evidence type="ECO:0000259" key="1">
    <source>
        <dbReference type="Pfam" id="PF16064"/>
    </source>
</evidence>
<proteinExistence type="predicted"/>
<feature type="non-terminal residue" evidence="2">
    <location>
        <position position="1"/>
    </location>
</feature>
<organism evidence="2 3">
    <name type="scientific">Allacma fusca</name>
    <dbReference type="NCBI Taxonomy" id="39272"/>
    <lineage>
        <taxon>Eukaryota</taxon>
        <taxon>Metazoa</taxon>
        <taxon>Ecdysozoa</taxon>
        <taxon>Arthropoda</taxon>
        <taxon>Hexapoda</taxon>
        <taxon>Collembola</taxon>
        <taxon>Symphypleona</taxon>
        <taxon>Sminthuridae</taxon>
        <taxon>Allacma</taxon>
    </lineage>
</organism>
<dbReference type="InterPro" id="IPR032071">
    <property type="entry name" value="DUF4806"/>
</dbReference>
<reference evidence="2" key="1">
    <citation type="submission" date="2021-06" db="EMBL/GenBank/DDBJ databases">
        <authorList>
            <person name="Hodson N. C."/>
            <person name="Mongue J. A."/>
            <person name="Jaron S. K."/>
        </authorList>
    </citation>
    <scope>NUCLEOTIDE SEQUENCE</scope>
</reference>
<evidence type="ECO:0000313" key="3">
    <source>
        <dbReference type="Proteomes" id="UP000708208"/>
    </source>
</evidence>
<comment type="caution">
    <text evidence="2">The sequence shown here is derived from an EMBL/GenBank/DDBJ whole genome shotgun (WGS) entry which is preliminary data.</text>
</comment>
<dbReference type="AlphaFoldDB" id="A0A8J2KYC4"/>